<dbReference type="PROSITE" id="PS51257">
    <property type="entry name" value="PROKAR_LIPOPROTEIN"/>
    <property type="match status" value="1"/>
</dbReference>
<dbReference type="EMBL" id="RZYA01000017">
    <property type="protein sequence ID" value="RVU19545.1"/>
    <property type="molecule type" value="Genomic_DNA"/>
</dbReference>
<evidence type="ECO:0000313" key="1">
    <source>
        <dbReference type="EMBL" id="RVU19545.1"/>
    </source>
</evidence>
<organism evidence="1 2">
    <name type="scientific">Streptomyces antnestii</name>
    <dbReference type="NCBI Taxonomy" id="2494256"/>
    <lineage>
        <taxon>Bacteria</taxon>
        <taxon>Bacillati</taxon>
        <taxon>Actinomycetota</taxon>
        <taxon>Actinomycetes</taxon>
        <taxon>Kitasatosporales</taxon>
        <taxon>Streptomycetaceae</taxon>
        <taxon>Streptomyces</taxon>
    </lineage>
</organism>
<accession>A0A3S2VS18</accession>
<evidence type="ECO:0008006" key="3">
    <source>
        <dbReference type="Google" id="ProtNLM"/>
    </source>
</evidence>
<comment type="caution">
    <text evidence="1">The sequence shown here is derived from an EMBL/GenBank/DDBJ whole genome shotgun (WGS) entry which is preliminary data.</text>
</comment>
<reference evidence="1 2" key="1">
    <citation type="submission" date="2019-01" db="EMBL/GenBank/DDBJ databases">
        <title>Genome sequences of Streptomyces and Rhizobium isolates collected from root and soil.</title>
        <authorList>
            <person name="Chhettri S."/>
            <person name="Sevigny J.L."/>
            <person name="Sen A."/>
            <person name="Ennis N."/>
            <person name="Tisa L."/>
        </authorList>
    </citation>
    <scope>NUCLEOTIDE SEQUENCE [LARGE SCALE GENOMIC DNA]</scope>
    <source>
        <strain evidence="1 2">San01</strain>
    </source>
</reference>
<dbReference type="Proteomes" id="UP000283128">
    <property type="component" value="Unassembled WGS sequence"/>
</dbReference>
<dbReference type="AlphaFoldDB" id="A0A3S2VS18"/>
<gene>
    <name evidence="1" type="ORF">EOT10_29085</name>
</gene>
<keyword evidence="2" id="KW-1185">Reference proteome</keyword>
<proteinExistence type="predicted"/>
<dbReference type="RefSeq" id="WP_127831331.1">
    <property type="nucleotide sequence ID" value="NZ_RZYA01000017.1"/>
</dbReference>
<sequence length="299" mass="31503">MRNSAGPLGAVVLAGVMAAGATGCSSDDGGSGSHLTRALRTLPASADREGVTYIDVPTARKLCAKDRKQYMVLCGLGIQELTELGYRGGSLKGDWGFDDKDVDTSLMVGNGSSRLAGKFDTETISRAMKKRGYRAATHDGDVSLRKSGATAVDVSGTVRVTHQSKSPKLTLTTPDRTLADDEAYATVSTCMGDAYEATFYGKRKTSHSVVLSGIGGRLADDGSSSEKLCALTSSRKAAEKTATALRKETEPGRAYAGTKVTVGGGDTPLVTMSWKNSREMSHRPMANNQTLSLPYAMIK</sequence>
<name>A0A3S2VS18_9ACTN</name>
<dbReference type="OrthoDB" id="4307712at2"/>
<evidence type="ECO:0000313" key="2">
    <source>
        <dbReference type="Proteomes" id="UP000283128"/>
    </source>
</evidence>
<protein>
    <recommendedName>
        <fullName evidence="3">Lipoprotein</fullName>
    </recommendedName>
</protein>